<keyword evidence="3" id="KW-0804">Transcription</keyword>
<dbReference type="Pfam" id="PF00356">
    <property type="entry name" value="LacI"/>
    <property type="match status" value="1"/>
</dbReference>
<dbReference type="CDD" id="cd06267">
    <property type="entry name" value="PBP1_LacI_sugar_binding-like"/>
    <property type="match status" value="1"/>
</dbReference>
<evidence type="ECO:0000259" key="5">
    <source>
        <dbReference type="PROSITE" id="PS50932"/>
    </source>
</evidence>
<keyword evidence="2" id="KW-0238">DNA-binding</keyword>
<dbReference type="InterPro" id="IPR046335">
    <property type="entry name" value="LacI/GalR-like_sensor"/>
</dbReference>
<evidence type="ECO:0000256" key="4">
    <source>
        <dbReference type="SAM" id="MobiDB-lite"/>
    </source>
</evidence>
<gene>
    <name evidence="6" type="ORF">BCONGLO52_08030</name>
</gene>
<keyword evidence="7" id="KW-1185">Reference proteome</keyword>
<dbReference type="PROSITE" id="PS50932">
    <property type="entry name" value="HTH_LACI_2"/>
    <property type="match status" value="1"/>
</dbReference>
<proteinExistence type="predicted"/>
<reference evidence="6" key="1">
    <citation type="submission" date="2022-12" db="EMBL/GenBank/DDBJ databases">
        <title>Reference genome sequencing for broad-spectrum identification of bacterial and archaeal isolates by mass spectrometry.</title>
        <authorList>
            <person name="Sekiguchi Y."/>
            <person name="Tourlousse D.M."/>
        </authorList>
    </citation>
    <scope>NUCLEOTIDE SEQUENCE</scope>
    <source>
        <strain evidence="6">5-2</strain>
    </source>
</reference>
<dbReference type="Gene3D" id="3.40.50.2300">
    <property type="match status" value="2"/>
</dbReference>
<dbReference type="InterPro" id="IPR000843">
    <property type="entry name" value="HTH_LacI"/>
</dbReference>
<comment type="caution">
    <text evidence="6">The sequence shown here is derived from an EMBL/GenBank/DDBJ whole genome shotgun (WGS) entry which is preliminary data.</text>
</comment>
<feature type="compositionally biased region" description="Basic and acidic residues" evidence="4">
    <location>
        <begin position="388"/>
        <end position="399"/>
    </location>
</feature>
<dbReference type="EMBL" id="BSDQ01000001">
    <property type="protein sequence ID" value="GLI29962.1"/>
    <property type="molecule type" value="Genomic_DNA"/>
</dbReference>
<dbReference type="SUPFAM" id="SSF47413">
    <property type="entry name" value="lambda repressor-like DNA-binding domains"/>
    <property type="match status" value="1"/>
</dbReference>
<feature type="region of interest" description="Disordered" evidence="4">
    <location>
        <begin position="356"/>
        <end position="399"/>
    </location>
</feature>
<dbReference type="GeneID" id="78121956"/>
<sequence>MPSSPATRRRRPPSLRDVAELAGVSIKTVSNVVNDYPHVKESTREKVREAILQVGYRPQVAAQQLRTGASGMITLAVPSLDFSYFSNLAQQFIEVAQERGQTILLHSTSAGREAERTVLEGFKRVLGDGVIFNPLMLEEELFARMERTSQPTVFIGEHLPETLPQGSDYVRIDNVGAAYEATSHLIAQGRRRLAFIGAIDTAQGKQPHSSGTMRRDGFLAALSAHDLGGEPARIQVVDDWRREDGFGGARELLARHPEVDGIVCGNDDLATGALAMLRRLGRRVPEDVAVIGYDDTPDSPFTIPSLSTIAPDKLTLAATALDLLAERIQGYDGPPRTIDTSYSLVVRESTVPIAVEASPEAPTPSAAAEAAPSTAPPAPGAVLPESEPTARPENEELPR</sequence>
<dbReference type="RefSeq" id="WP_241237659.1">
    <property type="nucleotide sequence ID" value="NZ_BSDQ01000001.1"/>
</dbReference>
<name>A0ABQ5REW0_9MICO</name>
<dbReference type="Gene3D" id="1.10.260.40">
    <property type="entry name" value="lambda repressor-like DNA-binding domains"/>
    <property type="match status" value="1"/>
</dbReference>
<dbReference type="CDD" id="cd01392">
    <property type="entry name" value="HTH_LacI"/>
    <property type="match status" value="1"/>
</dbReference>
<dbReference type="PROSITE" id="PS00356">
    <property type="entry name" value="HTH_LACI_1"/>
    <property type="match status" value="1"/>
</dbReference>
<evidence type="ECO:0000313" key="6">
    <source>
        <dbReference type="EMBL" id="GLI29962.1"/>
    </source>
</evidence>
<dbReference type="PANTHER" id="PTHR30146">
    <property type="entry name" value="LACI-RELATED TRANSCRIPTIONAL REPRESSOR"/>
    <property type="match status" value="1"/>
</dbReference>
<dbReference type="PANTHER" id="PTHR30146:SF109">
    <property type="entry name" value="HTH-TYPE TRANSCRIPTIONAL REGULATOR GALS"/>
    <property type="match status" value="1"/>
</dbReference>
<keyword evidence="1" id="KW-0805">Transcription regulation</keyword>
<dbReference type="Proteomes" id="UP001144451">
    <property type="component" value="Unassembled WGS sequence"/>
</dbReference>
<dbReference type="InterPro" id="IPR028082">
    <property type="entry name" value="Peripla_BP_I"/>
</dbReference>
<organism evidence="6 7">
    <name type="scientific">Brachybacterium conglomeratum</name>
    <dbReference type="NCBI Taxonomy" id="47846"/>
    <lineage>
        <taxon>Bacteria</taxon>
        <taxon>Bacillati</taxon>
        <taxon>Actinomycetota</taxon>
        <taxon>Actinomycetes</taxon>
        <taxon>Micrococcales</taxon>
        <taxon>Dermabacteraceae</taxon>
        <taxon>Brachybacterium</taxon>
    </lineage>
</organism>
<dbReference type="SUPFAM" id="SSF53822">
    <property type="entry name" value="Periplasmic binding protein-like I"/>
    <property type="match status" value="1"/>
</dbReference>
<evidence type="ECO:0000313" key="7">
    <source>
        <dbReference type="Proteomes" id="UP001144451"/>
    </source>
</evidence>
<feature type="domain" description="HTH lacI-type" evidence="5">
    <location>
        <begin position="13"/>
        <end position="67"/>
    </location>
</feature>
<dbReference type="InterPro" id="IPR010982">
    <property type="entry name" value="Lambda_DNA-bd_dom_sf"/>
</dbReference>
<dbReference type="SMART" id="SM00354">
    <property type="entry name" value="HTH_LACI"/>
    <property type="match status" value="1"/>
</dbReference>
<evidence type="ECO:0000256" key="2">
    <source>
        <dbReference type="ARBA" id="ARBA00023125"/>
    </source>
</evidence>
<evidence type="ECO:0000256" key="1">
    <source>
        <dbReference type="ARBA" id="ARBA00023015"/>
    </source>
</evidence>
<dbReference type="Pfam" id="PF13377">
    <property type="entry name" value="Peripla_BP_3"/>
    <property type="match status" value="1"/>
</dbReference>
<feature type="compositionally biased region" description="Low complexity" evidence="4">
    <location>
        <begin position="356"/>
        <end position="373"/>
    </location>
</feature>
<protein>
    <submittedName>
        <fullName evidence="6">LacI family transcriptional regulator</fullName>
    </submittedName>
</protein>
<evidence type="ECO:0000256" key="3">
    <source>
        <dbReference type="ARBA" id="ARBA00023163"/>
    </source>
</evidence>
<accession>A0ABQ5REW0</accession>